<name>A0A943YVZ4_9ACTN</name>
<dbReference type="GO" id="GO:0005886">
    <property type="term" value="C:plasma membrane"/>
    <property type="evidence" value="ECO:0007669"/>
    <property type="project" value="UniProtKB-SubCell"/>
</dbReference>
<evidence type="ECO:0000256" key="4">
    <source>
        <dbReference type="ARBA" id="ARBA00022989"/>
    </source>
</evidence>
<dbReference type="EMBL" id="JAGZSV010000147">
    <property type="protein sequence ID" value="MBS6941265.1"/>
    <property type="molecule type" value="Genomic_DNA"/>
</dbReference>
<evidence type="ECO:0000256" key="3">
    <source>
        <dbReference type="ARBA" id="ARBA00022692"/>
    </source>
</evidence>
<feature type="transmembrane region" description="Helical" evidence="7">
    <location>
        <begin position="6"/>
        <end position="30"/>
    </location>
</feature>
<accession>A0A943YVZ4</accession>
<dbReference type="PANTHER" id="PTHR30572:SF4">
    <property type="entry name" value="ABC TRANSPORTER PERMEASE YTRF"/>
    <property type="match status" value="1"/>
</dbReference>
<evidence type="ECO:0000256" key="5">
    <source>
        <dbReference type="ARBA" id="ARBA00023136"/>
    </source>
</evidence>
<keyword evidence="3 7" id="KW-0812">Transmembrane</keyword>
<feature type="non-terminal residue" evidence="9">
    <location>
        <position position="1"/>
    </location>
</feature>
<evidence type="ECO:0000256" key="6">
    <source>
        <dbReference type="ARBA" id="ARBA00038076"/>
    </source>
</evidence>
<evidence type="ECO:0000313" key="9">
    <source>
        <dbReference type="EMBL" id="MBS6941265.1"/>
    </source>
</evidence>
<dbReference type="Pfam" id="PF02687">
    <property type="entry name" value="FtsX"/>
    <property type="match status" value="2"/>
</dbReference>
<feature type="transmembrane region" description="Helical" evidence="7">
    <location>
        <begin position="179"/>
        <end position="200"/>
    </location>
</feature>
<dbReference type="GO" id="GO:0022857">
    <property type="term" value="F:transmembrane transporter activity"/>
    <property type="evidence" value="ECO:0007669"/>
    <property type="project" value="TreeGrafter"/>
</dbReference>
<dbReference type="InterPro" id="IPR050250">
    <property type="entry name" value="Macrolide_Exporter_MacB"/>
</dbReference>
<feature type="domain" description="ABC3 transporter permease C-terminal" evidence="8">
    <location>
        <begin position="482"/>
        <end position="592"/>
    </location>
</feature>
<evidence type="ECO:0000259" key="8">
    <source>
        <dbReference type="Pfam" id="PF02687"/>
    </source>
</evidence>
<evidence type="ECO:0000313" key="10">
    <source>
        <dbReference type="Proteomes" id="UP000727506"/>
    </source>
</evidence>
<comment type="subcellular location">
    <subcellularLocation>
        <location evidence="1">Cell membrane</location>
        <topology evidence="1">Multi-pass membrane protein</topology>
    </subcellularLocation>
</comment>
<keyword evidence="4 7" id="KW-1133">Transmembrane helix</keyword>
<feature type="transmembrane region" description="Helical" evidence="7">
    <location>
        <begin position="109"/>
        <end position="128"/>
    </location>
</feature>
<dbReference type="PANTHER" id="PTHR30572">
    <property type="entry name" value="MEMBRANE COMPONENT OF TRANSPORTER-RELATED"/>
    <property type="match status" value="1"/>
</dbReference>
<evidence type="ECO:0000256" key="7">
    <source>
        <dbReference type="SAM" id="Phobius"/>
    </source>
</evidence>
<feature type="domain" description="ABC3 transporter permease C-terminal" evidence="8">
    <location>
        <begin position="13"/>
        <end position="138"/>
    </location>
</feature>
<dbReference type="AlphaFoldDB" id="A0A943YVZ4"/>
<comment type="similarity">
    <text evidence="6">Belongs to the ABC-4 integral membrane protein family.</text>
</comment>
<dbReference type="Proteomes" id="UP000727506">
    <property type="component" value="Unassembled WGS sequence"/>
</dbReference>
<keyword evidence="5 7" id="KW-0472">Membrane</keyword>
<feature type="transmembrane region" description="Helical" evidence="7">
    <location>
        <begin position="530"/>
        <end position="555"/>
    </location>
</feature>
<dbReference type="InterPro" id="IPR003838">
    <property type="entry name" value="ABC3_permease_C"/>
</dbReference>
<feature type="transmembrane region" description="Helical" evidence="7">
    <location>
        <begin position="65"/>
        <end position="89"/>
    </location>
</feature>
<comment type="caution">
    <text evidence="9">The sequence shown here is derived from an EMBL/GenBank/DDBJ whole genome shotgun (WGS) entry which is preliminary data.</text>
</comment>
<proteinExistence type="inferred from homology"/>
<gene>
    <name evidence="9" type="ORF">KH142_07300</name>
</gene>
<protein>
    <submittedName>
        <fullName evidence="9">ABC transporter permease</fullName>
    </submittedName>
</protein>
<feature type="transmembrane region" description="Helical" evidence="7">
    <location>
        <begin position="471"/>
        <end position="504"/>
    </location>
</feature>
<organism evidence="9 10">
    <name type="scientific">Slackia piriformis</name>
    <dbReference type="NCBI Taxonomy" id="626934"/>
    <lineage>
        <taxon>Bacteria</taxon>
        <taxon>Bacillati</taxon>
        <taxon>Actinomycetota</taxon>
        <taxon>Coriobacteriia</taxon>
        <taxon>Eggerthellales</taxon>
        <taxon>Eggerthellaceae</taxon>
        <taxon>Slackia</taxon>
    </lineage>
</organism>
<reference evidence="9" key="1">
    <citation type="submission" date="2021-02" db="EMBL/GenBank/DDBJ databases">
        <title>Infant gut strain persistence is associated with maternal origin, phylogeny, and functional potential including surface adhesion and iron acquisition.</title>
        <authorList>
            <person name="Lou Y.C."/>
        </authorList>
    </citation>
    <scope>NUCLEOTIDE SEQUENCE</scope>
    <source>
        <strain evidence="9">L2_039_000G1_dasL2_039_000G1_concoct_11</strain>
    </source>
</reference>
<sequence>DSPDASVVAMAVLLVLFIVGSGYLLIYNVFSLSISKDARFYGLLRTIGTTQRQIERLVKRQAAKLAIIGISIGIVLATAVSFAIVPLVLDRAFEAGRSMMDAEVFFHPSIYVLSILFSAATVAIACSAPARAAARISPIEALHYRRSASGASRKRSRPQRGGVLFRMALSDVFRDKKRAVLVFASLFMGITMALGVNGIIGSFKAENYIVRYFDYDFEYNDVQFMQYEQLEKETPQFDEHFVEQIRQVEGVGEVIEQKAVWAAIDFDEEALGGFFDVKYEDSSYKAHGYTREDMVAALRASADAGQYGCYVLTLGDEAVKRYNADHPDASIDVEAFDRGDIAIAGTDTDYNAPNSALVGRRLTLTADSDDGRPVEFAIGGAFRYQDYRDNLSEGIGSRVYVEVVPDVVYVSDAGMERLTESPLISALGVDIDDSSQLERVDAELKAVNATLPTTEWQFNSPMNKIQEFDRLFYAMSFVGNGIAALLVVVGLANFVNVMLTGVVARRNEFAIMESVGTTRKQIAAMLTAEGGIYAAVTALLIATLGNAFLLLVASAVPHLADYAAFEYPLALVIGLTAAIFAICLCVPALAYKATSDGSFIERLRRVR</sequence>
<keyword evidence="2" id="KW-1003">Cell membrane</keyword>
<feature type="transmembrane region" description="Helical" evidence="7">
    <location>
        <begin position="567"/>
        <end position="591"/>
    </location>
</feature>
<evidence type="ECO:0000256" key="1">
    <source>
        <dbReference type="ARBA" id="ARBA00004651"/>
    </source>
</evidence>
<evidence type="ECO:0000256" key="2">
    <source>
        <dbReference type="ARBA" id="ARBA00022475"/>
    </source>
</evidence>